<evidence type="ECO:0008006" key="5">
    <source>
        <dbReference type="Google" id="ProtNLM"/>
    </source>
</evidence>
<reference evidence="4" key="1">
    <citation type="journal article" date="2017" name="Nat. Microbiol.">
        <title>Global analysis of biosynthetic gene clusters reveals vast potential of secondary metabolite production in Penicillium species.</title>
        <authorList>
            <person name="Nielsen J.C."/>
            <person name="Grijseels S."/>
            <person name="Prigent S."/>
            <person name="Ji B."/>
            <person name="Dainat J."/>
            <person name="Nielsen K.F."/>
            <person name="Frisvad J.C."/>
            <person name="Workman M."/>
            <person name="Nielsen J."/>
        </authorList>
    </citation>
    <scope>NUCLEOTIDE SEQUENCE [LARGE SCALE GENOMIC DNA]</scope>
    <source>
        <strain evidence="4">IBT 24891</strain>
    </source>
</reference>
<protein>
    <recommendedName>
        <fullName evidence="5">IgE-binding protein</fullName>
    </recommendedName>
</protein>
<proteinExistence type="predicted"/>
<dbReference type="InterPro" id="IPR052820">
    <property type="entry name" value="PhiA_domain"/>
</dbReference>
<feature type="compositionally biased region" description="Basic and acidic residues" evidence="1">
    <location>
        <begin position="111"/>
        <end position="120"/>
    </location>
</feature>
<dbReference type="OrthoDB" id="4287734at2759"/>
<evidence type="ECO:0000313" key="3">
    <source>
        <dbReference type="EMBL" id="OQE31987.1"/>
    </source>
</evidence>
<sequence>MRPSTFIPFASLMTAASAQPIESQPTRFDLVAVNEGPVQYRAVSQSASFFYLGKGKGFTDSFCPPKVEKAGHCPPGKDTVLKNAHTLDSVVGGQVIYVDSNYAVRASGPDGRSRETDGDSVKSNNSIDGFKYVPGSQYGTWKYQNDGVDGFLACPYNNGIYQVFVNSPDAKPPRGQKVDSCVSFTAGAFEYDLPANASAAAWQY</sequence>
<evidence type="ECO:0000313" key="4">
    <source>
        <dbReference type="Proteomes" id="UP000191285"/>
    </source>
</evidence>
<dbReference type="EMBL" id="MLKD01000001">
    <property type="protein sequence ID" value="OQE31987.1"/>
    <property type="molecule type" value="Genomic_DNA"/>
</dbReference>
<dbReference type="AlphaFoldDB" id="A0A1V6U080"/>
<evidence type="ECO:0000256" key="1">
    <source>
        <dbReference type="SAM" id="MobiDB-lite"/>
    </source>
</evidence>
<evidence type="ECO:0000256" key="2">
    <source>
        <dbReference type="SAM" id="SignalP"/>
    </source>
</evidence>
<organism evidence="3 4">
    <name type="scientific">Penicillium steckii</name>
    <dbReference type="NCBI Taxonomy" id="303698"/>
    <lineage>
        <taxon>Eukaryota</taxon>
        <taxon>Fungi</taxon>
        <taxon>Dikarya</taxon>
        <taxon>Ascomycota</taxon>
        <taxon>Pezizomycotina</taxon>
        <taxon>Eurotiomycetes</taxon>
        <taxon>Eurotiomycetidae</taxon>
        <taxon>Eurotiales</taxon>
        <taxon>Aspergillaceae</taxon>
        <taxon>Penicillium</taxon>
    </lineage>
</organism>
<dbReference type="STRING" id="303698.A0A1V6U080"/>
<keyword evidence="4" id="KW-1185">Reference proteome</keyword>
<feature type="region of interest" description="Disordered" evidence="1">
    <location>
        <begin position="105"/>
        <end position="124"/>
    </location>
</feature>
<dbReference type="Proteomes" id="UP000191285">
    <property type="component" value="Unassembled WGS sequence"/>
</dbReference>
<feature type="chain" id="PRO_5012167018" description="IgE-binding protein" evidence="2">
    <location>
        <begin position="19"/>
        <end position="204"/>
    </location>
</feature>
<name>A0A1V6U080_9EURO</name>
<dbReference type="PANTHER" id="PTHR42047">
    <property type="entry name" value="PROTEIN, PUTATIVE (AFU_ORTHOLOGUE AFUA_6G03560)-RELATED"/>
    <property type="match status" value="1"/>
</dbReference>
<accession>A0A1V6U080</accession>
<gene>
    <name evidence="3" type="ORF">PENSTE_c001G01848</name>
</gene>
<feature type="signal peptide" evidence="2">
    <location>
        <begin position="1"/>
        <end position="18"/>
    </location>
</feature>
<keyword evidence="2" id="KW-0732">Signal</keyword>
<dbReference type="PANTHER" id="PTHR42047:SF1">
    <property type="entry name" value="PROTEIN, PUTATIVE (AFU_ORTHOLOGUE AFUA_6G03560)-RELATED"/>
    <property type="match status" value="1"/>
</dbReference>
<comment type="caution">
    <text evidence="3">The sequence shown here is derived from an EMBL/GenBank/DDBJ whole genome shotgun (WGS) entry which is preliminary data.</text>
</comment>